<feature type="region of interest" description="Disordered" evidence="3">
    <location>
        <begin position="164"/>
        <end position="238"/>
    </location>
</feature>
<organism evidence="5 6">
    <name type="scientific">Blattamonas nauphoetae</name>
    <dbReference type="NCBI Taxonomy" id="2049346"/>
    <lineage>
        <taxon>Eukaryota</taxon>
        <taxon>Metamonada</taxon>
        <taxon>Preaxostyla</taxon>
        <taxon>Oxymonadida</taxon>
        <taxon>Blattamonas</taxon>
    </lineage>
</organism>
<dbReference type="SUPFAM" id="SSF109604">
    <property type="entry name" value="HD-domain/PDEase-like"/>
    <property type="match status" value="1"/>
</dbReference>
<dbReference type="InterPro" id="IPR036971">
    <property type="entry name" value="PDEase_catalytic_dom_sf"/>
</dbReference>
<evidence type="ECO:0000256" key="2">
    <source>
        <dbReference type="ARBA" id="ARBA00022801"/>
    </source>
</evidence>
<name>A0ABQ9XQ14_9EUKA</name>
<keyword evidence="1" id="KW-0479">Metal-binding</keyword>
<keyword evidence="6" id="KW-1185">Reference proteome</keyword>
<evidence type="ECO:0000313" key="5">
    <source>
        <dbReference type="EMBL" id="KAK2953433.1"/>
    </source>
</evidence>
<dbReference type="Pfam" id="PF00233">
    <property type="entry name" value="PDEase_I"/>
    <property type="match status" value="1"/>
</dbReference>
<keyword evidence="2 5" id="KW-0378">Hydrolase</keyword>
<feature type="compositionally biased region" description="Polar residues" evidence="3">
    <location>
        <begin position="261"/>
        <end position="271"/>
    </location>
</feature>
<dbReference type="EMBL" id="JARBJD010000091">
    <property type="protein sequence ID" value="KAK2953433.1"/>
    <property type="molecule type" value="Genomic_DNA"/>
</dbReference>
<feature type="domain" description="PDEase" evidence="4">
    <location>
        <begin position="514"/>
        <end position="922"/>
    </location>
</feature>
<evidence type="ECO:0000256" key="1">
    <source>
        <dbReference type="ARBA" id="ARBA00022723"/>
    </source>
</evidence>
<dbReference type="Proteomes" id="UP001281761">
    <property type="component" value="Unassembled WGS sequence"/>
</dbReference>
<dbReference type="GO" id="GO:0004115">
    <property type="term" value="F:3',5'-cyclic-AMP phosphodiesterase activity"/>
    <property type="evidence" value="ECO:0007669"/>
    <property type="project" value="UniProtKB-EC"/>
</dbReference>
<accession>A0ABQ9XQ14</accession>
<evidence type="ECO:0000259" key="4">
    <source>
        <dbReference type="PROSITE" id="PS51845"/>
    </source>
</evidence>
<reference evidence="5 6" key="1">
    <citation type="journal article" date="2022" name="bioRxiv">
        <title>Genomics of Preaxostyla Flagellates Illuminates Evolutionary Transitions and the Path Towards Mitochondrial Loss.</title>
        <authorList>
            <person name="Novak L.V.F."/>
            <person name="Treitli S.C."/>
            <person name="Pyrih J."/>
            <person name="Halakuc P."/>
            <person name="Pipaliya S.V."/>
            <person name="Vacek V."/>
            <person name="Brzon O."/>
            <person name="Soukal P."/>
            <person name="Eme L."/>
            <person name="Dacks J.B."/>
            <person name="Karnkowska A."/>
            <person name="Elias M."/>
            <person name="Hampl V."/>
        </authorList>
    </citation>
    <scope>NUCLEOTIDE SEQUENCE [LARGE SCALE GENOMIC DNA]</scope>
    <source>
        <strain evidence="5">NAU3</strain>
        <tissue evidence="5">Gut</tissue>
    </source>
</reference>
<protein>
    <submittedName>
        <fullName evidence="5">cAMP-specific 3',5'-cyclic phosphodiesterase 4A</fullName>
        <ecNumber evidence="5">3.1.4.53</ecNumber>
    </submittedName>
</protein>
<comment type="caution">
    <text evidence="5">The sequence shown here is derived from an EMBL/GenBank/DDBJ whole genome shotgun (WGS) entry which is preliminary data.</text>
</comment>
<proteinExistence type="predicted"/>
<feature type="compositionally biased region" description="Polar residues" evidence="3">
    <location>
        <begin position="200"/>
        <end position="210"/>
    </location>
</feature>
<gene>
    <name evidence="5" type="ORF">BLNAU_11567</name>
</gene>
<dbReference type="EC" id="3.1.4.53" evidence="5"/>
<dbReference type="PANTHER" id="PTHR11347">
    <property type="entry name" value="CYCLIC NUCLEOTIDE PHOSPHODIESTERASE"/>
    <property type="match status" value="1"/>
</dbReference>
<evidence type="ECO:0000256" key="3">
    <source>
        <dbReference type="SAM" id="MobiDB-lite"/>
    </source>
</evidence>
<sequence length="927" mass="103337">MATPAFANDLVDGDAFEVPATKLFSLLNQILEDGNVSDRICDDIRSVLPPLLSGKLYISRPSRRMSMASTSSAYSNFIREYFDAPGASSDVDPDFETLKDIVSKTSVNSASQLPKNQIPSVKFQEPVNPTPSTPIQNLSLPEPMTREQRLRKLAVLSSPKRRLGLIKQSASTHQPIYEAEKAVPRPPPQSFVQEEKEEINANTSDPSDSQHSPRDLSPGETNEDPQPPESFGTSLGSMRPSADVVALLRAAEQSKPRSQHTRVPSGSLVNNMRNYNSPQPIQAGFGIKTCMSPGPISMKPKARIGMNPPPTAISQRVKAVEEIPQPLNVPKPEPSSNLRISLTEQNPTVPHRYLRRWNSFPSQQLNPSCICDYTKPNLQMSQSSAVFPPKTPASFPKWSAYITSTAASPNFRHRLQQRRHSFCSNRNSHIEQLRTKVEVCPRSRSDSMWSIPLLLRSDPNIPICFPSELSPLYTIPIPSTVLEKSQPSHVRTSRNVKRQPSSLALHDQPLLAHLTRREQIQLLTSLSSFGSLSFDANEVDILTKGHALSVIGYLVFKRHNLLSKYKINTLDFLLFCLTLEREYHITPYHNSVHAADVLHFCHWTVTQPSGAFSLLSSLDLFSLFIAAMGHDVGHPGVTADCLIARRDKLAVRYNDISPLESHHSSLLFKDALLWETAGRGEKGLDDHSILAGLTEEERLDVRKRIITLIMSTDMKQHFNLQSEVQMKVEMAQSTRRGWKDEKRRGSLLHAQTPLSSTPSSHSVSIANTFPSPSSFVGSFTETLSVPSSPFSDSHHFESDSGWISMVLPTQIDCELVSRVVLVLADISNMQRPTQISAKWVDRLLTEQQIQGDEEKKAGRWAAGVFDRTSSSPLAIAEWQLAFGRTFVQPFVEIAHKLLGSYSEGLRNIKRNLKAWQDVAEREQNAST</sequence>
<dbReference type="InterPro" id="IPR002073">
    <property type="entry name" value="PDEase_catalytic_dom"/>
</dbReference>
<evidence type="ECO:0000313" key="6">
    <source>
        <dbReference type="Proteomes" id="UP001281761"/>
    </source>
</evidence>
<dbReference type="PROSITE" id="PS51845">
    <property type="entry name" value="PDEASE_I_2"/>
    <property type="match status" value="1"/>
</dbReference>
<dbReference type="Gene3D" id="1.10.1300.10">
    <property type="entry name" value="3'5'-cyclic nucleotide phosphodiesterase, catalytic domain"/>
    <property type="match status" value="1"/>
</dbReference>
<feature type="region of interest" description="Disordered" evidence="3">
    <location>
        <begin position="251"/>
        <end position="271"/>
    </location>
</feature>